<comment type="pathway">
    <text evidence="3">Protein modification; protein ubiquitination.</text>
</comment>
<keyword evidence="5" id="KW-0808">Transferase</keyword>
<dbReference type="OrthoDB" id="1108038at2759"/>
<evidence type="ECO:0000256" key="12">
    <source>
        <dbReference type="ARBA" id="ARBA00023136"/>
    </source>
</evidence>
<evidence type="ECO:0000313" key="17">
    <source>
        <dbReference type="Proteomes" id="UP000509510"/>
    </source>
</evidence>
<keyword evidence="12 14" id="KW-0472">Membrane</keyword>
<feature type="transmembrane region" description="Helical" evidence="14">
    <location>
        <begin position="1137"/>
        <end position="1155"/>
    </location>
</feature>
<dbReference type="InterPro" id="IPR013083">
    <property type="entry name" value="Znf_RING/FYVE/PHD"/>
</dbReference>
<feature type="transmembrane region" description="Helical" evidence="14">
    <location>
        <begin position="1526"/>
        <end position="1545"/>
    </location>
</feature>
<feature type="transmembrane region" description="Helical" evidence="14">
    <location>
        <begin position="1094"/>
        <end position="1117"/>
    </location>
</feature>
<evidence type="ECO:0000259" key="15">
    <source>
        <dbReference type="PROSITE" id="PS51292"/>
    </source>
</evidence>
<dbReference type="CDD" id="cd16702">
    <property type="entry name" value="RING_CH-C4HC3_MARCH6"/>
    <property type="match status" value="1"/>
</dbReference>
<evidence type="ECO:0000256" key="6">
    <source>
        <dbReference type="ARBA" id="ARBA00022692"/>
    </source>
</evidence>
<feature type="compositionally biased region" description="Polar residues" evidence="13">
    <location>
        <begin position="518"/>
        <end position="528"/>
    </location>
</feature>
<dbReference type="GO" id="GO:0005789">
    <property type="term" value="C:endoplasmic reticulum membrane"/>
    <property type="evidence" value="ECO:0007669"/>
    <property type="project" value="TreeGrafter"/>
</dbReference>
<evidence type="ECO:0000256" key="14">
    <source>
        <dbReference type="SAM" id="Phobius"/>
    </source>
</evidence>
<feature type="transmembrane region" description="Helical" evidence="14">
    <location>
        <begin position="756"/>
        <end position="776"/>
    </location>
</feature>
<keyword evidence="7" id="KW-0479">Metal-binding</keyword>
<feature type="transmembrane region" description="Helical" evidence="14">
    <location>
        <begin position="702"/>
        <end position="723"/>
    </location>
</feature>
<feature type="transmembrane region" description="Helical" evidence="14">
    <location>
        <begin position="1299"/>
        <end position="1320"/>
    </location>
</feature>
<evidence type="ECO:0000256" key="2">
    <source>
        <dbReference type="ARBA" id="ARBA00004141"/>
    </source>
</evidence>
<dbReference type="Pfam" id="PF23113">
    <property type="entry name" value="MARCHF6_C"/>
    <property type="match status" value="1"/>
</dbReference>
<feature type="region of interest" description="Disordered" evidence="13">
    <location>
        <begin position="533"/>
        <end position="600"/>
    </location>
</feature>
<evidence type="ECO:0000256" key="13">
    <source>
        <dbReference type="SAM" id="MobiDB-lite"/>
    </source>
</evidence>
<dbReference type="SMART" id="SM00744">
    <property type="entry name" value="RINGv"/>
    <property type="match status" value="1"/>
</dbReference>
<dbReference type="GO" id="GO:0008270">
    <property type="term" value="F:zinc ion binding"/>
    <property type="evidence" value="ECO:0007669"/>
    <property type="project" value="UniProtKB-KW"/>
</dbReference>
<dbReference type="GO" id="GO:0061630">
    <property type="term" value="F:ubiquitin protein ligase activity"/>
    <property type="evidence" value="ECO:0007669"/>
    <property type="project" value="UniProtKB-EC"/>
</dbReference>
<feature type="transmembrane region" description="Helical" evidence="14">
    <location>
        <begin position="1485"/>
        <end position="1506"/>
    </location>
</feature>
<proteinExistence type="predicted"/>
<keyword evidence="9" id="KW-0833">Ubl conjugation pathway</keyword>
<feature type="region of interest" description="Disordered" evidence="13">
    <location>
        <begin position="329"/>
        <end position="415"/>
    </location>
</feature>
<keyword evidence="6 14" id="KW-0812">Transmembrane</keyword>
<feature type="transmembrane region" description="Helical" evidence="14">
    <location>
        <begin position="1340"/>
        <end position="1358"/>
    </location>
</feature>
<dbReference type="InterPro" id="IPR057211">
    <property type="entry name" value="DUF7889"/>
</dbReference>
<name>A0A7H8R2Q5_TALRU</name>
<dbReference type="EC" id="2.3.2.27" evidence="4"/>
<feature type="transmembrane region" description="Helical" evidence="14">
    <location>
        <begin position="939"/>
        <end position="958"/>
    </location>
</feature>
<dbReference type="PROSITE" id="PS51292">
    <property type="entry name" value="ZF_RING_CH"/>
    <property type="match status" value="1"/>
</dbReference>
<comment type="subcellular location">
    <subcellularLocation>
        <location evidence="2">Membrane</location>
        <topology evidence="2">Multi-pass membrane protein</topology>
    </subcellularLocation>
</comment>
<feature type="compositionally biased region" description="Low complexity" evidence="13">
    <location>
        <begin position="575"/>
        <end position="589"/>
    </location>
</feature>
<dbReference type="Gene3D" id="3.30.40.10">
    <property type="entry name" value="Zinc/RING finger domain, C3HC4 (zinc finger)"/>
    <property type="match status" value="1"/>
</dbReference>
<feature type="compositionally biased region" description="Basic and acidic residues" evidence="13">
    <location>
        <begin position="366"/>
        <end position="384"/>
    </location>
</feature>
<dbReference type="PANTHER" id="PTHR13145:SF0">
    <property type="entry name" value="E3 UBIQUITIN-PROTEIN LIGASE MARCHF6"/>
    <property type="match status" value="1"/>
</dbReference>
<keyword evidence="11 14" id="KW-1133">Transmembrane helix</keyword>
<dbReference type="KEGG" id="trg:TRUGW13939_06244"/>
<gene>
    <name evidence="16" type="ORF">TRUGW13939_06244</name>
</gene>
<protein>
    <recommendedName>
        <fullName evidence="4">RING-type E3 ubiquitin transferase</fullName>
        <ecNumber evidence="4">2.3.2.27</ecNumber>
    </recommendedName>
</protein>
<keyword evidence="10" id="KW-0862">Zinc</keyword>
<dbReference type="InterPro" id="IPR056521">
    <property type="entry name" value="MARCHF6-like_C"/>
</dbReference>
<feature type="transmembrane region" description="Helical" evidence="14">
    <location>
        <begin position="730"/>
        <end position="750"/>
    </location>
</feature>
<reference evidence="17" key="1">
    <citation type="submission" date="2020-06" db="EMBL/GenBank/DDBJ databases">
        <title>A chromosome-scale genome assembly of Talaromyces rugulosus W13939.</title>
        <authorList>
            <person name="Wang B."/>
            <person name="Guo L."/>
            <person name="Ye K."/>
            <person name="Wang L."/>
        </authorList>
    </citation>
    <scope>NUCLEOTIDE SEQUENCE [LARGE SCALE GENOMIC DNA]</scope>
    <source>
        <strain evidence="17">W13939</strain>
    </source>
</reference>
<evidence type="ECO:0000256" key="10">
    <source>
        <dbReference type="ARBA" id="ARBA00022833"/>
    </source>
</evidence>
<dbReference type="Pfam" id="PF12906">
    <property type="entry name" value="RINGv"/>
    <property type="match status" value="1"/>
</dbReference>
<dbReference type="FunFam" id="3.30.40.10:FF:000287">
    <property type="entry name" value="RING finger membrane protein"/>
    <property type="match status" value="1"/>
</dbReference>
<evidence type="ECO:0000256" key="3">
    <source>
        <dbReference type="ARBA" id="ARBA00004906"/>
    </source>
</evidence>
<evidence type="ECO:0000256" key="4">
    <source>
        <dbReference type="ARBA" id="ARBA00012483"/>
    </source>
</evidence>
<feature type="domain" description="RING-CH-type" evidence="15">
    <location>
        <begin position="29"/>
        <end position="90"/>
    </location>
</feature>
<dbReference type="InterPro" id="IPR011016">
    <property type="entry name" value="Znf_RING-CH"/>
</dbReference>
<feature type="region of interest" description="Disordered" evidence="13">
    <location>
        <begin position="509"/>
        <end position="528"/>
    </location>
</feature>
<dbReference type="EMBL" id="CP055900">
    <property type="protein sequence ID" value="QKX59113.1"/>
    <property type="molecule type" value="Genomic_DNA"/>
</dbReference>
<evidence type="ECO:0000256" key="1">
    <source>
        <dbReference type="ARBA" id="ARBA00000900"/>
    </source>
</evidence>
<comment type="catalytic activity">
    <reaction evidence="1">
        <text>S-ubiquitinyl-[E2 ubiquitin-conjugating enzyme]-L-cysteine + [acceptor protein]-L-lysine = [E2 ubiquitin-conjugating enzyme]-L-cysteine + N(6)-ubiquitinyl-[acceptor protein]-L-lysine.</text>
        <dbReference type="EC" id="2.3.2.27"/>
    </reaction>
</comment>
<dbReference type="PANTHER" id="PTHR13145">
    <property type="entry name" value="SSM4 PROTEIN"/>
    <property type="match status" value="1"/>
</dbReference>
<evidence type="ECO:0000256" key="9">
    <source>
        <dbReference type="ARBA" id="ARBA00022786"/>
    </source>
</evidence>
<organism evidence="16 17">
    <name type="scientific">Talaromyces rugulosus</name>
    <name type="common">Penicillium rugulosum</name>
    <dbReference type="NCBI Taxonomy" id="121627"/>
    <lineage>
        <taxon>Eukaryota</taxon>
        <taxon>Fungi</taxon>
        <taxon>Dikarya</taxon>
        <taxon>Ascomycota</taxon>
        <taxon>Pezizomycotina</taxon>
        <taxon>Eurotiomycetes</taxon>
        <taxon>Eurotiomycetidae</taxon>
        <taxon>Eurotiales</taxon>
        <taxon>Trichocomaceae</taxon>
        <taxon>Talaromyces</taxon>
        <taxon>Talaromyces sect. Islandici</taxon>
    </lineage>
</organism>
<evidence type="ECO:0000256" key="5">
    <source>
        <dbReference type="ARBA" id="ARBA00022679"/>
    </source>
</evidence>
<evidence type="ECO:0000313" key="16">
    <source>
        <dbReference type="EMBL" id="QKX59113.1"/>
    </source>
</evidence>
<evidence type="ECO:0000256" key="11">
    <source>
        <dbReference type="ARBA" id="ARBA00022989"/>
    </source>
</evidence>
<evidence type="ECO:0000256" key="8">
    <source>
        <dbReference type="ARBA" id="ARBA00022771"/>
    </source>
</evidence>
<dbReference type="Pfam" id="PF25417">
    <property type="entry name" value="DUF7889"/>
    <property type="match status" value="1"/>
</dbReference>
<feature type="transmembrane region" description="Helical" evidence="14">
    <location>
        <begin position="1395"/>
        <end position="1419"/>
    </location>
</feature>
<dbReference type="GO" id="GO:0036503">
    <property type="term" value="P:ERAD pathway"/>
    <property type="evidence" value="ECO:0007669"/>
    <property type="project" value="TreeGrafter"/>
</dbReference>
<dbReference type="Proteomes" id="UP000509510">
    <property type="component" value="Chromosome III"/>
</dbReference>
<accession>A0A7H8R2Q5</accession>
<feature type="transmembrane region" description="Helical" evidence="14">
    <location>
        <begin position="988"/>
        <end position="1015"/>
    </location>
</feature>
<evidence type="ECO:0000256" key="7">
    <source>
        <dbReference type="ARBA" id="ARBA00022723"/>
    </source>
</evidence>
<dbReference type="SUPFAM" id="SSF57850">
    <property type="entry name" value="RING/U-box"/>
    <property type="match status" value="1"/>
</dbReference>
<feature type="compositionally biased region" description="Polar residues" evidence="13">
    <location>
        <begin position="553"/>
        <end position="569"/>
    </location>
</feature>
<keyword evidence="17" id="KW-1185">Reference proteome</keyword>
<dbReference type="GeneID" id="55993739"/>
<feature type="compositionally biased region" description="Low complexity" evidence="13">
    <location>
        <begin position="397"/>
        <end position="410"/>
    </location>
</feature>
<feature type="transmembrane region" description="Helical" evidence="14">
    <location>
        <begin position="1035"/>
        <end position="1053"/>
    </location>
</feature>
<sequence length="1587" mass="175607">MEGEFDQRPLRAAAPFPDVMAFSSNVKGKGIEDPDTCRICRGEGSAEEPLFYPCKCSGSIKFVHQNCLMEWLGHSQKKYCELCKTPFRFTKIYDPNMPSELPAPVFVKELAVLGLRSLLTWLRFVLVAFVWLGWLPWSMRAIWRALFWLADGRWPTSHPSNFNQTRMQAIVNGTTFITQSLAGGNSAASTSDPAATSEPTNVLSPMTSILNFSTGEPVVFAIAKRLFLGLFAVSSRVPDESSPNQTNATLSRSPRGPSWLSNVTFLNSLTSSPTVNNIVIDTLEGQLITLLVVISFILVFLIREWVVQQQPVVNVGEEERDAVVQLIDRNQVDDQAQEDAADALDIQPEMAEERPGDDYDESGSDMGEHTPSDDDWAFESREPSPEFTAVDSRPILPMRSSSSRPTLPSRNALDDASSIQRTIEETATGSANQTWPGIDTFKELWSRGEGNPDQILQIIRDEGREEDLGWIVNAMTKLQGSNNAQSSVIPSPSAGGHLREIFDDEASVSISRPGAGPSETQAPGSLLEQSNAARVETGKSGVPSEHRSGEVGQGNSEPTVENTESSTNPIRHPEPSSSAASEESTPSPAIDATESAQAEDHTLVDRVLDWFWGDLNTEPDFKPEDDDAHVIDDPPLEEALAPVPNRVNDAADNDAAAAANPWQEQVARPANQDANDPDVVDEADDFEGILELIGMQGPIFGLLQNGVFSALLISFTIGVGIWLPYLWGKIALVFLTSPIQLFVRVPLTMLSITADVAIDTLIGSVGYVFYWVILVLKTLLRTVYGLIPLLDLIPPGTLFTQTSLTLIHESSRRLNKVLTGFFDFHETDLPMFSVLAHQALRIHEARIAGLFKMIGDAITFILYDLPTKLISHEYRHELVVDISQVSIADLTGYLKTGGESLIQQGLSLLGKSGWVREDIAVVIGSDYDLARWDTTDRTIAILIGYTFASLLGILYLKINSMFTGVNRGQRIDGVVAEILNQAGGVMKVILIIGIEMIVFPLYCGLLLDLALMPLFEHATLASRIEFTVSSPLTSLFIHWFVGTCYMFHFALFVSMCRKIMRTGVLYFIRDPDDPTFHPVRDVLERNIVTQLRKIAFSALVYGGLVVVCLGGVVWGLSYSFDDVLPIHWSSKVPVLEFPVDLLFYNSIMPLAVRALKPSEVLNGMYNWWFHVCARYLRLSHFLLGERHQDEEGRHVGCTWTEFLAGKRGDTEAPVVTEEDKAAAGEKSERVHFLRDGRFVRAPASDQVRIPKKTKVFLEVTEDNERIDGVSDDADGLHGKNNEMFTQVYVPPNFRLRISIFIFTIWMYAAATGMGATIVPLVVGRKVLSFYFPSFIQINDIYAFSVGLYLLGGVAYALVHSRSVYTTVRERFLPTISAVEVITQAVKAAINATRLIYVAATFTIFIPSLLALLVELYVLIPIHSYTQAPHPHVIHFIQDWTLGVLYVQMGVRFIQWTPASRLSTALSAITRNGWLRPDASVATRSIILPASILSTFAVVLPFCLGFAANSTVFSSAAPEIQSKVYRYAYPASLTVCLLVYTGLLFCRQLDVWRASIRDDVYLTGERLHNLGEKTARDVAGAHRRVDTS</sequence>
<keyword evidence="8" id="KW-0863">Zinc-finger</keyword>
<dbReference type="RefSeq" id="XP_035345291.1">
    <property type="nucleotide sequence ID" value="XM_035489398.1"/>
</dbReference>